<reference evidence="1 2" key="1">
    <citation type="submission" date="2019-08" db="EMBL/GenBank/DDBJ databases">
        <title>A chromosome-level genome assembly, high-density linkage maps, and genome scans reveal the genomic architecture of hybrid incompatibilities underlying speciation via character displacement in darters (Percidae: Etheostominae).</title>
        <authorList>
            <person name="Moran R.L."/>
            <person name="Catchen J.M."/>
            <person name="Fuller R.C."/>
        </authorList>
    </citation>
    <scope>NUCLEOTIDE SEQUENCE [LARGE SCALE GENOMIC DNA]</scope>
    <source>
        <strain evidence="1">EspeVRDwgs_2016</strain>
        <tissue evidence="1">Muscle</tissue>
    </source>
</reference>
<gene>
    <name evidence="1" type="ORF">FQN60_000419</name>
</gene>
<dbReference type="AlphaFoldDB" id="A0A5J5D0D1"/>
<name>A0A5J5D0D1_9PERO</name>
<organism evidence="1 2">
    <name type="scientific">Etheostoma spectabile</name>
    <name type="common">orangethroat darter</name>
    <dbReference type="NCBI Taxonomy" id="54343"/>
    <lineage>
        <taxon>Eukaryota</taxon>
        <taxon>Metazoa</taxon>
        <taxon>Chordata</taxon>
        <taxon>Craniata</taxon>
        <taxon>Vertebrata</taxon>
        <taxon>Euteleostomi</taxon>
        <taxon>Actinopterygii</taxon>
        <taxon>Neopterygii</taxon>
        <taxon>Teleostei</taxon>
        <taxon>Neoteleostei</taxon>
        <taxon>Acanthomorphata</taxon>
        <taxon>Eupercaria</taxon>
        <taxon>Perciformes</taxon>
        <taxon>Percoidei</taxon>
        <taxon>Percidae</taxon>
        <taxon>Etheostomatinae</taxon>
        <taxon>Etheostoma</taxon>
    </lineage>
</organism>
<protein>
    <submittedName>
        <fullName evidence="1">Uncharacterized protein</fullName>
    </submittedName>
</protein>
<proteinExistence type="predicted"/>
<evidence type="ECO:0000313" key="1">
    <source>
        <dbReference type="EMBL" id="KAA8586583.1"/>
    </source>
</evidence>
<accession>A0A5J5D0D1</accession>
<dbReference type="Proteomes" id="UP000327493">
    <property type="component" value="Chromosome 13"/>
</dbReference>
<evidence type="ECO:0000313" key="2">
    <source>
        <dbReference type="Proteomes" id="UP000327493"/>
    </source>
</evidence>
<keyword evidence="2" id="KW-1185">Reference proteome</keyword>
<sequence>MEAVLTLRTADGEEYLTLPPASPRIASDVSERGRGDEAHSERAREVAVLAVAFVAEVKRVLFLALVGITEQDHLSQEGVHNYVLVVDLLAARGGKAEIRKPTGPVAEGVIAVDPGAPHNLLLPGFVDAQVGGVDEAAQDQGPLHSFSPQGFLMRIICSFSDLKKASRGDTLLMERIWPPQRTSSEKQQQLL</sequence>
<comment type="caution">
    <text evidence="1">The sequence shown here is derived from an EMBL/GenBank/DDBJ whole genome shotgun (WGS) entry which is preliminary data.</text>
</comment>
<dbReference type="EMBL" id="VOFY01000013">
    <property type="protein sequence ID" value="KAA8586583.1"/>
    <property type="molecule type" value="Genomic_DNA"/>
</dbReference>